<protein>
    <recommendedName>
        <fullName evidence="3">4,5-dihydroxyphthalate decarboxylase</fullName>
    </recommendedName>
</protein>
<gene>
    <name evidence="1" type="ORF">GXW79_10220</name>
</gene>
<sequence length="327" mass="35701">MHLTFACFPYDRVRPLIDGRVRVEGAALLPIPLPSEESFPRAHNRAEFDVSELSLSSYLMQLGRGESPYVAIPAFVSRAFRHNAIYVRAGAGIDDPKALEGRRVGIPEYQMTLGLWVRGILAEDHGVETDRIAWRTAGTNAPGRKERLPLVMPPHMDVAPLPAGMTLNAALLDGSIDAIVAPSPPAAFTAGDPRIARLFPDAKAAEMGWHRRTGMHPIMHVIGIRRDVLARDPNLARRLLDGFQAARTMALEEMERAVAASFAPTMLPWLEQAWAETRAVLGAGLWSHGVAANRPALEAVCRWSLAQHLSPRALTVEELFAPGTAEG</sequence>
<dbReference type="Gene3D" id="3.40.190.10">
    <property type="entry name" value="Periplasmic binding protein-like II"/>
    <property type="match status" value="1"/>
</dbReference>
<dbReference type="Gene3D" id="3.40.190.270">
    <property type="match status" value="1"/>
</dbReference>
<accession>A0AAF1K246</accession>
<name>A0AAF1K246_9PROT</name>
<reference evidence="1" key="2">
    <citation type="journal article" date="2021" name="Syst. Appl. Microbiol.">
        <title>Roseomonas hellenica sp. nov., isolated from roots of wild-growing Alkanna tinctoria.</title>
        <authorList>
            <person name="Rat A."/>
            <person name="Naranjo H.D."/>
            <person name="Lebbe L."/>
            <person name="Cnockaert M."/>
            <person name="Krigas N."/>
            <person name="Grigoriadou K."/>
            <person name="Maloupa E."/>
            <person name="Willems A."/>
        </authorList>
    </citation>
    <scope>NUCLEOTIDE SEQUENCE</scope>
    <source>
        <strain evidence="1">LMG 28251</strain>
    </source>
</reference>
<keyword evidence="2" id="KW-1185">Reference proteome</keyword>
<evidence type="ECO:0000313" key="1">
    <source>
        <dbReference type="EMBL" id="MBR0655458.1"/>
    </source>
</evidence>
<dbReference type="Proteomes" id="UP001196068">
    <property type="component" value="Unassembled WGS sequence"/>
</dbReference>
<dbReference type="RefSeq" id="WP_211874295.1">
    <property type="nucleotide sequence ID" value="NZ_JAAEDH010000010.1"/>
</dbReference>
<proteinExistence type="predicted"/>
<comment type="caution">
    <text evidence="1">The sequence shown here is derived from an EMBL/GenBank/DDBJ whole genome shotgun (WGS) entry which is preliminary data.</text>
</comment>
<dbReference type="AlphaFoldDB" id="A0AAF1K246"/>
<dbReference type="SUPFAM" id="SSF53850">
    <property type="entry name" value="Periplasmic binding protein-like II"/>
    <property type="match status" value="1"/>
</dbReference>
<dbReference type="EMBL" id="JAAEDH010000010">
    <property type="protein sequence ID" value="MBR0655458.1"/>
    <property type="molecule type" value="Genomic_DNA"/>
</dbReference>
<evidence type="ECO:0000313" key="2">
    <source>
        <dbReference type="Proteomes" id="UP001196068"/>
    </source>
</evidence>
<reference evidence="1" key="1">
    <citation type="submission" date="2020-01" db="EMBL/GenBank/DDBJ databases">
        <authorList>
            <person name="Rat A."/>
        </authorList>
    </citation>
    <scope>NUCLEOTIDE SEQUENCE</scope>
    <source>
        <strain evidence="1">LMG 28251</strain>
    </source>
</reference>
<organism evidence="1 2">
    <name type="scientific">Plastoroseomonas arctica</name>
    <dbReference type="NCBI Taxonomy" id="1509237"/>
    <lineage>
        <taxon>Bacteria</taxon>
        <taxon>Pseudomonadati</taxon>
        <taxon>Pseudomonadota</taxon>
        <taxon>Alphaproteobacteria</taxon>
        <taxon>Acetobacterales</taxon>
        <taxon>Acetobacteraceae</taxon>
        <taxon>Plastoroseomonas</taxon>
    </lineage>
</organism>
<evidence type="ECO:0008006" key="3">
    <source>
        <dbReference type="Google" id="ProtNLM"/>
    </source>
</evidence>